<dbReference type="STRING" id="930146.SAMN05192533_11179"/>
<keyword evidence="2" id="KW-1185">Reference proteome</keyword>
<dbReference type="Gene3D" id="1.20.5.850">
    <property type="entry name" value="Rbstp2229 protein"/>
    <property type="match status" value="1"/>
</dbReference>
<dbReference type="Proteomes" id="UP000198553">
    <property type="component" value="Unassembled WGS sequence"/>
</dbReference>
<dbReference type="InterPro" id="IPR036294">
    <property type="entry name" value="Rbstp2229-like_sf"/>
</dbReference>
<dbReference type="Pfam" id="PF08968">
    <property type="entry name" value="DUF1885"/>
    <property type="match status" value="1"/>
</dbReference>
<organism evidence="1 2">
    <name type="scientific">Mesobacillus persicus</name>
    <dbReference type="NCBI Taxonomy" id="930146"/>
    <lineage>
        <taxon>Bacteria</taxon>
        <taxon>Bacillati</taxon>
        <taxon>Bacillota</taxon>
        <taxon>Bacilli</taxon>
        <taxon>Bacillales</taxon>
        <taxon>Bacillaceae</taxon>
        <taxon>Mesobacillus</taxon>
    </lineage>
</organism>
<evidence type="ECO:0008006" key="3">
    <source>
        <dbReference type="Google" id="ProtNLM"/>
    </source>
</evidence>
<dbReference type="InterPro" id="IPR015062">
    <property type="entry name" value="DUF1885"/>
</dbReference>
<dbReference type="AlphaFoldDB" id="A0A1H8FJ31"/>
<accession>A0A1H8FJ31</accession>
<proteinExistence type="predicted"/>
<dbReference type="SUPFAM" id="SSF111171">
    <property type="entry name" value="Rbstp2229 protein"/>
    <property type="match status" value="1"/>
</dbReference>
<sequence>MSETAYVKLVPSSEQQTITTDEVKSLFSYYKEITSKTGTQLDWDYEYSAFPYEIKEADEGIWFYLKSSHDRYNAILLGIDQEVVIDEDGTERKQMYIQITLPDTATHGDKGKANEFCKFLAKKLKGELHLFNGRIMYFYPRK</sequence>
<dbReference type="Gene3D" id="3.30.310.120">
    <property type="entry name" value="Rbstp2229 like protein"/>
    <property type="match status" value="1"/>
</dbReference>
<dbReference type="EMBL" id="FOBW01000011">
    <property type="protein sequence ID" value="SEN31656.1"/>
    <property type="molecule type" value="Genomic_DNA"/>
</dbReference>
<name>A0A1H8FJ31_9BACI</name>
<dbReference type="RefSeq" id="WP_170843905.1">
    <property type="nucleotide sequence ID" value="NZ_FOBW01000011.1"/>
</dbReference>
<evidence type="ECO:0000313" key="2">
    <source>
        <dbReference type="Proteomes" id="UP000198553"/>
    </source>
</evidence>
<gene>
    <name evidence="1" type="ORF">SAMN05192533_11179</name>
</gene>
<reference evidence="2" key="1">
    <citation type="submission" date="2016-10" db="EMBL/GenBank/DDBJ databases">
        <authorList>
            <person name="Varghese N."/>
            <person name="Submissions S."/>
        </authorList>
    </citation>
    <scope>NUCLEOTIDE SEQUENCE [LARGE SCALE GENOMIC DNA]</scope>
    <source>
        <strain evidence="2">B48,IBRC-M 10115,DSM 25386,CECT 8001</strain>
    </source>
</reference>
<protein>
    <recommendedName>
        <fullName evidence="3">DUF1885 family protein</fullName>
    </recommendedName>
</protein>
<evidence type="ECO:0000313" key="1">
    <source>
        <dbReference type="EMBL" id="SEN31656.1"/>
    </source>
</evidence>